<evidence type="ECO:0000313" key="1">
    <source>
        <dbReference type="EMBL" id="MBB5717495.1"/>
    </source>
</evidence>
<proteinExistence type="predicted"/>
<accession>A0A840YVB9</accession>
<dbReference type="InterPro" id="IPR016084">
    <property type="entry name" value="Haem_Oase-like_multi-hlx"/>
</dbReference>
<dbReference type="AlphaFoldDB" id="A0A840YVB9"/>
<evidence type="ECO:0000313" key="2">
    <source>
        <dbReference type="Proteomes" id="UP000554342"/>
    </source>
</evidence>
<name>A0A840YVB9_9SPHN</name>
<gene>
    <name evidence="1" type="ORF">FHR23_000402</name>
</gene>
<reference evidence="1 2" key="1">
    <citation type="submission" date="2020-08" db="EMBL/GenBank/DDBJ databases">
        <title>Genomic Encyclopedia of Type Strains, Phase IV (KMG-IV): sequencing the most valuable type-strain genomes for metagenomic binning, comparative biology and taxonomic classification.</title>
        <authorList>
            <person name="Goeker M."/>
        </authorList>
    </citation>
    <scope>NUCLEOTIDE SEQUENCE [LARGE SCALE GENOMIC DNA]</scope>
    <source>
        <strain evidence="1 2">DSM 27203</strain>
    </source>
</reference>
<sequence>MPDYLPRHYLNPNQEAEKWPVLLETLDTILYDAGQLEIAIAAARRVFEYFAHFGEHWLTKE</sequence>
<keyword evidence="2" id="KW-1185">Reference proteome</keyword>
<organism evidence="1 2">
    <name type="scientific">Stakelama sediminis</name>
    <dbReference type="NCBI Taxonomy" id="463200"/>
    <lineage>
        <taxon>Bacteria</taxon>
        <taxon>Pseudomonadati</taxon>
        <taxon>Pseudomonadota</taxon>
        <taxon>Alphaproteobacteria</taxon>
        <taxon>Sphingomonadales</taxon>
        <taxon>Sphingomonadaceae</taxon>
        <taxon>Stakelama</taxon>
    </lineage>
</organism>
<protein>
    <submittedName>
        <fullName evidence="1">Heme oxygenase</fullName>
    </submittedName>
</protein>
<dbReference type="EMBL" id="JACIJI010000001">
    <property type="protein sequence ID" value="MBB5717495.1"/>
    <property type="molecule type" value="Genomic_DNA"/>
</dbReference>
<dbReference type="SUPFAM" id="SSF48613">
    <property type="entry name" value="Heme oxygenase-like"/>
    <property type="match status" value="1"/>
</dbReference>
<comment type="caution">
    <text evidence="1">The sequence shown here is derived from an EMBL/GenBank/DDBJ whole genome shotgun (WGS) entry which is preliminary data.</text>
</comment>
<dbReference type="Proteomes" id="UP000554342">
    <property type="component" value="Unassembled WGS sequence"/>
</dbReference>